<organism evidence="1 2">
    <name type="scientific">Candidatus Nitrospira allomarina</name>
    <dbReference type="NCBI Taxonomy" id="3020900"/>
    <lineage>
        <taxon>Bacteria</taxon>
        <taxon>Pseudomonadati</taxon>
        <taxon>Nitrospirota</taxon>
        <taxon>Nitrospiria</taxon>
        <taxon>Nitrospirales</taxon>
        <taxon>Nitrospiraceae</taxon>
        <taxon>Nitrospira</taxon>
    </lineage>
</organism>
<dbReference type="KEGG" id="nall:PP769_00095"/>
<dbReference type="AlphaFoldDB" id="A0AA96GBX6"/>
<sequence>MRICFWQYNSLEGVKASRLSVTCLTWLIVGFLINGSSAAWAKEVPSSGSSSSSMVLEDFQHPDAKGFPQGWEAQRSTVTAHETYTIQEEGGTFFLSAKNANQRVYTKHITWDPKQHPILTWRWRIQSVTDDADFLAAIYPSLDVDLMFIPVNTKYVWSATLPVGSVKEGGMFSSTEIVIRSGTESLGKWVEERVNVYEDFLKIHDHEPAPHAWGISLLGGPGVEVDFGSIQVQSESSSGDLGRE</sequence>
<reference evidence="1 2" key="1">
    <citation type="submission" date="2023-01" db="EMBL/GenBank/DDBJ databases">
        <title>Cultivation and genomic characterization of new, ubiquitous marine nitrite-oxidizing bacteria from the Nitrospirales.</title>
        <authorList>
            <person name="Mueller A.J."/>
            <person name="Daebeler A."/>
            <person name="Herbold C.W."/>
            <person name="Kirkegaard R.H."/>
            <person name="Daims H."/>
        </authorList>
    </citation>
    <scope>NUCLEOTIDE SEQUENCE [LARGE SCALE GENOMIC DNA]</scope>
    <source>
        <strain evidence="1 2">VA</strain>
    </source>
</reference>
<keyword evidence="2" id="KW-1185">Reference proteome</keyword>
<dbReference type="InterPro" id="IPR021409">
    <property type="entry name" value="DUF3047"/>
</dbReference>
<dbReference type="RefSeq" id="WP_312643665.1">
    <property type="nucleotide sequence ID" value="NZ_CP116967.1"/>
</dbReference>
<gene>
    <name evidence="1" type="ORF">PP769_00095</name>
</gene>
<protein>
    <submittedName>
        <fullName evidence="1">DUF3047 domain-containing protein</fullName>
    </submittedName>
</protein>
<evidence type="ECO:0000313" key="1">
    <source>
        <dbReference type="EMBL" id="WNM58192.1"/>
    </source>
</evidence>
<name>A0AA96GBX6_9BACT</name>
<evidence type="ECO:0000313" key="2">
    <source>
        <dbReference type="Proteomes" id="UP001302719"/>
    </source>
</evidence>
<accession>A0AA96GBX6</accession>
<dbReference type="EMBL" id="CP116967">
    <property type="protein sequence ID" value="WNM58192.1"/>
    <property type="molecule type" value="Genomic_DNA"/>
</dbReference>
<dbReference type="Pfam" id="PF11249">
    <property type="entry name" value="DUF3047"/>
    <property type="match status" value="2"/>
</dbReference>
<dbReference type="Proteomes" id="UP001302719">
    <property type="component" value="Chromosome"/>
</dbReference>
<proteinExistence type="predicted"/>